<dbReference type="EMBL" id="JAJFAZ020000007">
    <property type="protein sequence ID" value="KAI5316298.1"/>
    <property type="molecule type" value="Genomic_DNA"/>
</dbReference>
<comment type="caution">
    <text evidence="1">The sequence shown here is derived from an EMBL/GenBank/DDBJ whole genome shotgun (WGS) entry which is preliminary data.</text>
</comment>
<dbReference type="Proteomes" id="UP001054821">
    <property type="component" value="Chromosome 7"/>
</dbReference>
<reference evidence="1 2" key="1">
    <citation type="journal article" date="2022" name="G3 (Bethesda)">
        <title>Whole-genome sequence and methylome profiling of the almond [Prunus dulcis (Mill.) D.A. Webb] cultivar 'Nonpareil'.</title>
        <authorList>
            <person name="D'Amico-Willman K.M."/>
            <person name="Ouma W.Z."/>
            <person name="Meulia T."/>
            <person name="Sideli G.M."/>
            <person name="Gradziel T.M."/>
            <person name="Fresnedo-Ramirez J."/>
        </authorList>
    </citation>
    <scope>NUCLEOTIDE SEQUENCE [LARGE SCALE GENOMIC DNA]</scope>
    <source>
        <strain evidence="1">Clone GOH B32 T37-40</strain>
    </source>
</reference>
<protein>
    <submittedName>
        <fullName evidence="1">Uncharacterized protein</fullName>
    </submittedName>
</protein>
<accession>A0AAD4YPX8</accession>
<name>A0AAD4YPX8_PRUDU</name>
<organism evidence="1 2">
    <name type="scientific">Prunus dulcis</name>
    <name type="common">Almond</name>
    <name type="synonym">Amygdalus dulcis</name>
    <dbReference type="NCBI Taxonomy" id="3755"/>
    <lineage>
        <taxon>Eukaryota</taxon>
        <taxon>Viridiplantae</taxon>
        <taxon>Streptophyta</taxon>
        <taxon>Embryophyta</taxon>
        <taxon>Tracheophyta</taxon>
        <taxon>Spermatophyta</taxon>
        <taxon>Magnoliopsida</taxon>
        <taxon>eudicotyledons</taxon>
        <taxon>Gunneridae</taxon>
        <taxon>Pentapetalae</taxon>
        <taxon>rosids</taxon>
        <taxon>fabids</taxon>
        <taxon>Rosales</taxon>
        <taxon>Rosaceae</taxon>
        <taxon>Amygdaloideae</taxon>
        <taxon>Amygdaleae</taxon>
        <taxon>Prunus</taxon>
    </lineage>
</organism>
<sequence>MPKHWQRLGVLRNFGNQKILKTPYNNYTYVIRTTSGATFVLGLRPKSDRNLPEARGKNCSPISLQESLSPFNSRLATTLKTGSYISLNSIDSYG</sequence>
<dbReference type="AlphaFoldDB" id="A0AAD4YPX8"/>
<keyword evidence="2" id="KW-1185">Reference proteome</keyword>
<proteinExistence type="predicted"/>
<evidence type="ECO:0000313" key="2">
    <source>
        <dbReference type="Proteomes" id="UP001054821"/>
    </source>
</evidence>
<evidence type="ECO:0000313" key="1">
    <source>
        <dbReference type="EMBL" id="KAI5316298.1"/>
    </source>
</evidence>
<gene>
    <name evidence="1" type="ORF">L3X38_036005</name>
</gene>